<dbReference type="RefSeq" id="WP_274924985.1">
    <property type="nucleotide sequence ID" value="NZ_JAKELO010000002.1"/>
</dbReference>
<evidence type="ECO:0000313" key="2">
    <source>
        <dbReference type="EMBL" id="MDE4908354.1"/>
    </source>
</evidence>
<dbReference type="Gene3D" id="2.40.10.480">
    <property type="match status" value="1"/>
</dbReference>
<dbReference type="InterPro" id="IPR015943">
    <property type="entry name" value="WD40/YVTN_repeat-like_dom_sf"/>
</dbReference>
<dbReference type="PANTHER" id="PTHR34512">
    <property type="entry name" value="CELL SURFACE PROTEIN"/>
    <property type="match status" value="1"/>
</dbReference>
<accession>A0A9Q4KTJ2</accession>
<dbReference type="SUPFAM" id="SSF50998">
    <property type="entry name" value="Quinoprotein alcohol dehydrogenase-like"/>
    <property type="match status" value="1"/>
</dbReference>
<dbReference type="EMBL" id="JAKELO010000002">
    <property type="protein sequence ID" value="MDE4908354.1"/>
    <property type="molecule type" value="Genomic_DNA"/>
</dbReference>
<evidence type="ECO:0000313" key="3">
    <source>
        <dbReference type="Proteomes" id="UP001143747"/>
    </source>
</evidence>
<feature type="domain" description="Pyrrolo-quinoline quinone repeat" evidence="1">
    <location>
        <begin position="38"/>
        <end position="270"/>
    </location>
</feature>
<feature type="domain" description="Pyrrolo-quinoline quinone repeat" evidence="1">
    <location>
        <begin position="275"/>
        <end position="356"/>
    </location>
</feature>
<organism evidence="2 3">
    <name type="scientific">Methanogenium marinum</name>
    <dbReference type="NCBI Taxonomy" id="348610"/>
    <lineage>
        <taxon>Archaea</taxon>
        <taxon>Methanobacteriati</taxon>
        <taxon>Methanobacteriota</taxon>
        <taxon>Stenosarchaea group</taxon>
        <taxon>Methanomicrobia</taxon>
        <taxon>Methanomicrobiales</taxon>
        <taxon>Methanomicrobiaceae</taxon>
        <taxon>Methanogenium</taxon>
    </lineage>
</organism>
<dbReference type="SMART" id="SM00564">
    <property type="entry name" value="PQQ"/>
    <property type="match status" value="6"/>
</dbReference>
<gene>
    <name evidence="2" type="ORF">L0665_06985</name>
</gene>
<keyword evidence="3" id="KW-1185">Reference proteome</keyword>
<dbReference type="Gene3D" id="2.130.10.10">
    <property type="entry name" value="YVTN repeat-like/Quinoprotein amine dehydrogenase"/>
    <property type="match status" value="1"/>
</dbReference>
<dbReference type="Proteomes" id="UP001143747">
    <property type="component" value="Unassembled WGS sequence"/>
</dbReference>
<comment type="caution">
    <text evidence="2">The sequence shown here is derived from an EMBL/GenBank/DDBJ whole genome shotgun (WGS) entry which is preliminary data.</text>
</comment>
<dbReference type="InterPro" id="IPR011047">
    <property type="entry name" value="Quinoprotein_ADH-like_sf"/>
</dbReference>
<proteinExistence type="predicted"/>
<dbReference type="InterPro" id="IPR018391">
    <property type="entry name" value="PQQ_b-propeller_rpt"/>
</dbReference>
<dbReference type="InterPro" id="IPR002372">
    <property type="entry name" value="PQQ_rpt_dom"/>
</dbReference>
<dbReference type="PROSITE" id="PS51257">
    <property type="entry name" value="PROKAR_LIPOPROTEIN"/>
    <property type="match status" value="1"/>
</dbReference>
<sequence>MIPKTTLRLSLLIMVIFLMVQGCTAFDYPTFHGDAQRTGYVEDVGPLSENIRWSVSPGSIDSSPAVVDGRVFVATGPDMNDPEVTLAVYCYDTDTGDELWMYEIGSESGLTVADDLLIVGDLDGYLTALDTTDGSEEWSVLVDENAGFFGLTSSPLYYGDLLYVLTPSDGGLHVYNLADGSEEWSVAFGAWDVGWTNATYFTAPAAADGVVYFPSNLSELYAYDISTQEEIWNISLDSTIASAPVIDLDSLYITTSTTLYEVSLADGSILETREIAGTSSTPALDSLNNRVYVGTGSGLICLDVTDICGVPVWNADIAKITTSPVIAGEYVYAATNEEKSSLYAFSAVNGTEMWSYPLPEPEGGNWASFWGSSPAVADGTLYIGAEYTNTLFAFGPGASCEASVVLREGEQTALSDGTLVNETTAAGALQAASEAFGFTTDTSAGDWGSVLNVLGDMGYDADTGQYWQQFDNGEVSMIGIDQKVRDGDTISFWYSGWGDVLPAEPTGVANLVTIHVSVPEDDIGAFTITETEVPQGGSILGRLDVTKASAGWYVIDVSGVNSEGNSLSGLATVELEAGTEKTGVPVYIQVPLNAPAGEYELFAVVYSFDTFPYTKPVTSEGIVCTVL</sequence>
<dbReference type="PANTHER" id="PTHR34512:SF30">
    <property type="entry name" value="OUTER MEMBRANE PROTEIN ASSEMBLY FACTOR BAMB"/>
    <property type="match status" value="1"/>
</dbReference>
<dbReference type="Pfam" id="PF13360">
    <property type="entry name" value="PQQ_2"/>
    <property type="match status" value="2"/>
</dbReference>
<name>A0A9Q4KTJ2_9EURY</name>
<evidence type="ECO:0000259" key="1">
    <source>
        <dbReference type="Pfam" id="PF13360"/>
    </source>
</evidence>
<protein>
    <submittedName>
        <fullName evidence="2">PQQ-binding-like beta-propeller repeat protein</fullName>
    </submittedName>
</protein>
<dbReference type="AlphaFoldDB" id="A0A9Q4KTJ2"/>
<dbReference type="Gene3D" id="2.170.130.30">
    <property type="match status" value="1"/>
</dbReference>
<reference evidence="2" key="1">
    <citation type="submission" date="2022-01" db="EMBL/GenBank/DDBJ databases">
        <title>Draft genome of Methanogenium marinum DSM 15558.</title>
        <authorList>
            <person name="Chen S.-C."/>
            <person name="You Y.-T."/>
        </authorList>
    </citation>
    <scope>NUCLEOTIDE SEQUENCE</scope>
    <source>
        <strain evidence="2">DSM 15558</strain>
    </source>
</reference>